<feature type="region of interest" description="Disordered" evidence="2">
    <location>
        <begin position="618"/>
        <end position="653"/>
    </location>
</feature>
<dbReference type="EMBL" id="JAVRQU010000003">
    <property type="protein sequence ID" value="KAK5704856.1"/>
    <property type="molecule type" value="Genomic_DNA"/>
</dbReference>
<dbReference type="Pfam" id="PF25053">
    <property type="entry name" value="DUF7791"/>
    <property type="match status" value="1"/>
</dbReference>
<dbReference type="AlphaFoldDB" id="A0AAN8A457"/>
<evidence type="ECO:0008006" key="7">
    <source>
        <dbReference type="Google" id="ProtNLM"/>
    </source>
</evidence>
<keyword evidence="1" id="KW-0677">Repeat</keyword>
<dbReference type="InterPro" id="IPR056884">
    <property type="entry name" value="NPHP3-like_N"/>
</dbReference>
<dbReference type="InterPro" id="IPR056693">
    <property type="entry name" value="DUF7791"/>
</dbReference>
<dbReference type="Proteomes" id="UP001310594">
    <property type="component" value="Unassembled WGS sequence"/>
</dbReference>
<gene>
    <name evidence="5" type="ORF">LTR97_001965</name>
</gene>
<name>A0AAN8A457_9PEZI</name>
<evidence type="ECO:0000313" key="5">
    <source>
        <dbReference type="EMBL" id="KAK5704856.1"/>
    </source>
</evidence>
<dbReference type="InterPro" id="IPR027417">
    <property type="entry name" value="P-loop_NTPase"/>
</dbReference>
<dbReference type="PANTHER" id="PTHR10039">
    <property type="entry name" value="AMELOGENIN"/>
    <property type="match status" value="1"/>
</dbReference>
<organism evidence="5 6">
    <name type="scientific">Elasticomyces elasticus</name>
    <dbReference type="NCBI Taxonomy" id="574655"/>
    <lineage>
        <taxon>Eukaryota</taxon>
        <taxon>Fungi</taxon>
        <taxon>Dikarya</taxon>
        <taxon>Ascomycota</taxon>
        <taxon>Pezizomycotina</taxon>
        <taxon>Dothideomycetes</taxon>
        <taxon>Dothideomycetidae</taxon>
        <taxon>Mycosphaerellales</taxon>
        <taxon>Teratosphaeriaceae</taxon>
        <taxon>Elasticomyces</taxon>
    </lineage>
</organism>
<accession>A0AAN8A457</accession>
<dbReference type="SUPFAM" id="SSF52540">
    <property type="entry name" value="P-loop containing nucleoside triphosphate hydrolases"/>
    <property type="match status" value="1"/>
</dbReference>
<dbReference type="Pfam" id="PF24883">
    <property type="entry name" value="NPHP3_N"/>
    <property type="match status" value="1"/>
</dbReference>
<dbReference type="PANTHER" id="PTHR10039:SF5">
    <property type="entry name" value="NACHT DOMAIN-CONTAINING PROTEIN"/>
    <property type="match status" value="1"/>
</dbReference>
<feature type="domain" description="DUF7791" evidence="4">
    <location>
        <begin position="365"/>
        <end position="507"/>
    </location>
</feature>
<evidence type="ECO:0000313" key="6">
    <source>
        <dbReference type="Proteomes" id="UP001310594"/>
    </source>
</evidence>
<comment type="caution">
    <text evidence="5">The sequence shown here is derived from an EMBL/GenBank/DDBJ whole genome shotgun (WGS) entry which is preliminary data.</text>
</comment>
<evidence type="ECO:0000256" key="1">
    <source>
        <dbReference type="ARBA" id="ARBA00022737"/>
    </source>
</evidence>
<evidence type="ECO:0000259" key="4">
    <source>
        <dbReference type="Pfam" id="PF25053"/>
    </source>
</evidence>
<proteinExistence type="predicted"/>
<dbReference type="Gene3D" id="3.40.50.300">
    <property type="entry name" value="P-loop containing nucleotide triphosphate hydrolases"/>
    <property type="match status" value="1"/>
</dbReference>
<sequence>MVRQARSLEDLTNVIQAARLASTASDPNLQVHMSSIITGIDAAKQQAVELQMKLRILSSLHFPEMQMRHSDIHDAYRGTTSWIFDRDSDFKVWLERKDGLFWVNGKAGSGKSTLIKYICDHPDTEKLLGVWAGRKHTVGIASWYFWNAGYPVQKTQLGLLQSLLFQMLRRCPNLIPDVLPDRWATSATSHDHPDPWTRRELLSAFSGVLQHPKLSTRFCFFIDGLDEYEGDHYTLIQELQELVDTSSIKLCVSSRPWNAFTSAYGHLTDRQLVLQNHSQEGMRAYVQGMLEQDPRFARLSSVDPNAQDLVTEIQERAQGVFLWVFLVVRSLLRGLTEADDIAMLQKRMRQLPTDLERFFQQILDSVDDVYQEYTARTLLIVLEAHQPLSMLAFWYLDVDLEKPNYLLRLVIRPLADGDVDKARVIVTSRLNKWCRDLLEVNWNPSPGSLGDVAELWKVDFLHRTVRDFLFTGEVYRNLLERAGQNFIPSLATCRLYLALAKWLRPARHADGLLPLHRTTEVMMRSARAYEERHHDTPCLLLDDLDRVGRTYDPYWCAKGPSRQTFVALAARHGLDLYVKHAIDQQNIPVTDSLSVPTAKGRQHSPSGSIITLIGSTTSQDAPETQAGAEEPAPERAGHSENNSEPPPAIYVKKSKRRAFIAKFTRSAKD</sequence>
<protein>
    <recommendedName>
        <fullName evidence="7">NACHT domain-containing protein</fullName>
    </recommendedName>
</protein>
<evidence type="ECO:0000256" key="2">
    <source>
        <dbReference type="SAM" id="MobiDB-lite"/>
    </source>
</evidence>
<evidence type="ECO:0000259" key="3">
    <source>
        <dbReference type="Pfam" id="PF24883"/>
    </source>
</evidence>
<reference evidence="5" key="1">
    <citation type="submission" date="2023-08" db="EMBL/GenBank/DDBJ databases">
        <title>Black Yeasts Isolated from many extreme environments.</title>
        <authorList>
            <person name="Coleine C."/>
            <person name="Stajich J.E."/>
            <person name="Selbmann L."/>
        </authorList>
    </citation>
    <scope>NUCLEOTIDE SEQUENCE</scope>
    <source>
        <strain evidence="5">CCFEE 5810</strain>
    </source>
</reference>
<feature type="domain" description="Nephrocystin 3-like N-terminal" evidence="3">
    <location>
        <begin position="78"/>
        <end position="255"/>
    </location>
</feature>